<dbReference type="EC" id="2.5.1.78" evidence="3 7"/>
<dbReference type="Gene3D" id="3.40.50.960">
    <property type="entry name" value="Lumazine/riboflavin synthase"/>
    <property type="match status" value="1"/>
</dbReference>
<gene>
    <name evidence="7 8" type="primary">ribH</name>
    <name evidence="8" type="ORF">M832_06730</name>
</gene>
<comment type="function">
    <text evidence="7">Catalyzes the formation of 6,7-dimethyl-8-ribityllumazine by condensation of 5-amino-6-(D-ribitylamino)uracil with 3,4-dihydroxy-2-butanone 4-phosphate. This is the penultimate step in the biosynthesis of riboflavin.</text>
</comment>
<feature type="active site" description="Proton donor" evidence="7">
    <location>
        <position position="97"/>
    </location>
</feature>
<keyword evidence="5 7" id="KW-0808">Transferase</keyword>
<dbReference type="KEGG" id="cav:M832_06730"/>
<name>W8JG47_9CHLA</name>
<feature type="binding site" evidence="7">
    <location>
        <position position="30"/>
    </location>
    <ligand>
        <name>5-amino-6-(D-ribitylamino)uracil</name>
        <dbReference type="ChEBI" id="CHEBI:15934"/>
    </ligand>
</feature>
<dbReference type="CDD" id="cd09209">
    <property type="entry name" value="Lumazine_synthase-I"/>
    <property type="match status" value="1"/>
</dbReference>
<comment type="catalytic activity">
    <reaction evidence="6 7">
        <text>(2S)-2-hydroxy-3-oxobutyl phosphate + 5-amino-6-(D-ribitylamino)uracil = 6,7-dimethyl-8-(1-D-ribityl)lumazine + phosphate + 2 H2O + H(+)</text>
        <dbReference type="Rhea" id="RHEA:26152"/>
        <dbReference type="ChEBI" id="CHEBI:15377"/>
        <dbReference type="ChEBI" id="CHEBI:15378"/>
        <dbReference type="ChEBI" id="CHEBI:15934"/>
        <dbReference type="ChEBI" id="CHEBI:43474"/>
        <dbReference type="ChEBI" id="CHEBI:58201"/>
        <dbReference type="ChEBI" id="CHEBI:58830"/>
        <dbReference type="EC" id="2.5.1.78"/>
    </reaction>
</comment>
<dbReference type="InterPro" id="IPR034964">
    <property type="entry name" value="LS"/>
</dbReference>
<dbReference type="GO" id="GO:0000906">
    <property type="term" value="F:6,7-dimethyl-8-ribityllumazine synthase activity"/>
    <property type="evidence" value="ECO:0007669"/>
    <property type="project" value="UniProtKB-UniRule"/>
</dbReference>
<keyword evidence="4 7" id="KW-0686">Riboflavin biosynthesis</keyword>
<organism evidence="8 9">
    <name type="scientific">Chlamydia avium 10DC88</name>
    <dbReference type="NCBI Taxonomy" id="1229831"/>
    <lineage>
        <taxon>Bacteria</taxon>
        <taxon>Pseudomonadati</taxon>
        <taxon>Chlamydiota</taxon>
        <taxon>Chlamydiia</taxon>
        <taxon>Chlamydiales</taxon>
        <taxon>Chlamydiaceae</taxon>
        <taxon>Chlamydia/Chlamydophila group</taxon>
        <taxon>Chlamydia</taxon>
    </lineage>
</organism>
<evidence type="ECO:0000256" key="3">
    <source>
        <dbReference type="ARBA" id="ARBA00012664"/>
    </source>
</evidence>
<dbReference type="AlphaFoldDB" id="W8JG47"/>
<evidence type="ECO:0000256" key="5">
    <source>
        <dbReference type="ARBA" id="ARBA00022679"/>
    </source>
</evidence>
<accession>W8JG47</accession>
<dbReference type="GO" id="GO:0009231">
    <property type="term" value="P:riboflavin biosynthetic process"/>
    <property type="evidence" value="ECO:0007669"/>
    <property type="project" value="UniProtKB-UniRule"/>
</dbReference>
<dbReference type="STRING" id="1229831.M832_06730"/>
<evidence type="ECO:0000256" key="6">
    <source>
        <dbReference type="ARBA" id="ARBA00048785"/>
    </source>
</evidence>
<dbReference type="InterPro" id="IPR002180">
    <property type="entry name" value="LS/RS"/>
</dbReference>
<dbReference type="EMBL" id="CP006571">
    <property type="protein sequence ID" value="AHK63526.1"/>
    <property type="molecule type" value="Genomic_DNA"/>
</dbReference>
<dbReference type="Proteomes" id="UP000019433">
    <property type="component" value="Chromosome"/>
</dbReference>
<evidence type="ECO:0000313" key="9">
    <source>
        <dbReference type="Proteomes" id="UP000019433"/>
    </source>
</evidence>
<feature type="binding site" evidence="7">
    <location>
        <begin position="89"/>
        <end position="91"/>
    </location>
    <ligand>
        <name>5-amino-6-(D-ribitylamino)uracil</name>
        <dbReference type="ChEBI" id="CHEBI:15934"/>
    </ligand>
</feature>
<dbReference type="GO" id="GO:0005829">
    <property type="term" value="C:cytosol"/>
    <property type="evidence" value="ECO:0007669"/>
    <property type="project" value="TreeGrafter"/>
</dbReference>
<reference evidence="8 9" key="1">
    <citation type="journal article" date="2014" name="Syst. Appl. Microbiol.">
        <title>Evidence for the existence of two new members of the family Chlamydiaceae and proposal of Chlamydia avium sp. nov. and Chlamydia gallinacea sp. nov.</title>
        <authorList>
            <person name="Sachse K."/>
            <person name="Laroucau K."/>
            <person name="Riege K."/>
            <person name="Wehner S."/>
            <person name="Dilcher M."/>
            <person name="Creasy H.H."/>
            <person name="Weidmann M."/>
            <person name="Myers G."/>
            <person name="Vorimore F."/>
            <person name="Vicari N."/>
            <person name="Magnino S."/>
            <person name="Liebler-Tenorio E."/>
            <person name="Ruettger A."/>
            <person name="Bavoil P.M."/>
            <person name="Hufert F.T."/>
            <person name="Rossello-Mora R."/>
            <person name="Marz M."/>
        </authorList>
    </citation>
    <scope>NUCLEOTIDE SEQUENCE [LARGE SCALE GENOMIC DNA]</scope>
    <source>
        <strain evidence="8 9">10DC88</strain>
    </source>
</reference>
<proteinExistence type="inferred from homology"/>
<comment type="similarity">
    <text evidence="2 7">Belongs to the DMRL synthase family.</text>
</comment>
<dbReference type="PANTHER" id="PTHR21058:SF0">
    <property type="entry name" value="6,7-DIMETHYL-8-RIBITYLLUMAZINE SYNTHASE"/>
    <property type="match status" value="1"/>
</dbReference>
<dbReference type="PANTHER" id="PTHR21058">
    <property type="entry name" value="6,7-DIMETHYL-8-RIBITYLLUMAZINE SYNTHASE DMRL SYNTHASE LUMAZINE SYNTHASE"/>
    <property type="match status" value="1"/>
</dbReference>
<comment type="pathway">
    <text evidence="1 7">Cofactor biosynthesis; riboflavin biosynthesis; riboflavin from 2-hydroxy-3-oxobutyl phosphate and 5-amino-6-(D-ribitylamino)uracil: step 1/2.</text>
</comment>
<dbReference type="PATRIC" id="fig|1229831.3.peg.672"/>
<dbReference type="SUPFAM" id="SSF52121">
    <property type="entry name" value="Lumazine synthase"/>
    <property type="match status" value="1"/>
</dbReference>
<dbReference type="Pfam" id="PF00885">
    <property type="entry name" value="DMRL_synthase"/>
    <property type="match status" value="1"/>
</dbReference>
<sequence length="163" mass="17361">MKSSLGRDMNVYKGFASARDLRIAIVGSCFHEPIADTLVLGAQQAFLDFGGSQDALTIVRVPGAFEIPCALKKLLTSGVSYGALVACGVLIKGETTHYEHIADQVAARISELSVEYCLPITFSIITAPSKELAWKRAGKNGGTHLGISGMQTALEMANLFTQI</sequence>
<feature type="binding site" evidence="7">
    <location>
        <position position="122"/>
    </location>
    <ligand>
        <name>5-amino-6-(D-ribitylamino)uracil</name>
        <dbReference type="ChEBI" id="CHEBI:15934"/>
    </ligand>
</feature>
<evidence type="ECO:0000313" key="8">
    <source>
        <dbReference type="EMBL" id="AHK63526.1"/>
    </source>
</evidence>
<evidence type="ECO:0000256" key="2">
    <source>
        <dbReference type="ARBA" id="ARBA00007424"/>
    </source>
</evidence>
<dbReference type="InterPro" id="IPR036467">
    <property type="entry name" value="LS/RS_sf"/>
</dbReference>
<dbReference type="GO" id="GO:0009349">
    <property type="term" value="C:riboflavin synthase complex"/>
    <property type="evidence" value="ECO:0007669"/>
    <property type="project" value="UniProtKB-UniRule"/>
</dbReference>
<protein>
    <recommendedName>
        <fullName evidence="3 7">6,7-dimethyl-8-ribityllumazine synthase</fullName>
        <shortName evidence="7">DMRL synthase</shortName>
        <shortName evidence="7">LS</shortName>
        <shortName evidence="7">Lumazine synthase</shortName>
        <ecNumber evidence="3 7">2.5.1.78</ecNumber>
    </recommendedName>
</protein>
<evidence type="ECO:0000256" key="4">
    <source>
        <dbReference type="ARBA" id="ARBA00022619"/>
    </source>
</evidence>
<dbReference type="HOGENOM" id="CLU_089358_1_1_0"/>
<dbReference type="HAMAP" id="MF_00178">
    <property type="entry name" value="Lumazine_synth"/>
    <property type="match status" value="1"/>
</dbReference>
<dbReference type="UniPathway" id="UPA00275">
    <property type="reaction ID" value="UER00404"/>
</dbReference>
<evidence type="ECO:0000256" key="7">
    <source>
        <dbReference type="HAMAP-Rule" id="MF_00178"/>
    </source>
</evidence>
<evidence type="ECO:0000256" key="1">
    <source>
        <dbReference type="ARBA" id="ARBA00004917"/>
    </source>
</evidence>
<feature type="binding site" evidence="7">
    <location>
        <begin position="94"/>
        <end position="95"/>
    </location>
    <ligand>
        <name>(2S)-2-hydroxy-3-oxobutyl phosphate</name>
        <dbReference type="ChEBI" id="CHEBI:58830"/>
    </ligand>
</feature>
<feature type="binding site" evidence="7">
    <location>
        <position position="136"/>
    </location>
    <ligand>
        <name>(2S)-2-hydroxy-3-oxobutyl phosphate</name>
        <dbReference type="ChEBI" id="CHEBI:58830"/>
    </ligand>
</feature>
<dbReference type="eggNOG" id="COG0054">
    <property type="taxonomic scope" value="Bacteria"/>
</dbReference>
<feature type="binding site" evidence="7">
    <location>
        <begin position="64"/>
        <end position="66"/>
    </location>
    <ligand>
        <name>5-amino-6-(D-ribitylamino)uracil</name>
        <dbReference type="ChEBI" id="CHEBI:15934"/>
    </ligand>
</feature>
<dbReference type="NCBIfam" id="TIGR00114">
    <property type="entry name" value="lumazine-synth"/>
    <property type="match status" value="1"/>
</dbReference>